<comment type="caution">
    <text evidence="2">The sequence shown here is derived from an EMBL/GenBank/DDBJ whole genome shotgun (WGS) entry which is preliminary data.</text>
</comment>
<keyword evidence="1" id="KW-0732">Signal</keyword>
<dbReference type="PANTHER" id="PTHR21398:SF21">
    <property type="entry name" value="AGAP004005-PA"/>
    <property type="match status" value="1"/>
</dbReference>
<name>A0AAD4JZR7_9MUSC</name>
<sequence>MKRCVWSICLLSLWLLLGSAQQGKPRSRARRFLIFPRQAPTRHQFIAGIGIPADLTYESLTVGHVLKAEFFLPWNASVYRQNPYLPEYLPSRVSLNDGTIRQLQTIATDIRWQIYAYIEHMLNGYGYNGHECLLQAICEASSVRFSKNFSVVQELLHLMLSPSSTLNKDSVEAYDFMLAEKNAVKSDSCGIYDCNIKLLDWISKVIRLNV</sequence>
<gene>
    <name evidence="2" type="ORF">KR093_002903</name>
</gene>
<dbReference type="Proteomes" id="UP001200034">
    <property type="component" value="Unassembled WGS sequence"/>
</dbReference>
<keyword evidence="3" id="KW-1185">Reference proteome</keyword>
<feature type="signal peptide" evidence="1">
    <location>
        <begin position="1"/>
        <end position="20"/>
    </location>
</feature>
<organism evidence="2 3">
    <name type="scientific">Drosophila rubida</name>
    <dbReference type="NCBI Taxonomy" id="30044"/>
    <lineage>
        <taxon>Eukaryota</taxon>
        <taxon>Metazoa</taxon>
        <taxon>Ecdysozoa</taxon>
        <taxon>Arthropoda</taxon>
        <taxon>Hexapoda</taxon>
        <taxon>Insecta</taxon>
        <taxon>Pterygota</taxon>
        <taxon>Neoptera</taxon>
        <taxon>Endopterygota</taxon>
        <taxon>Diptera</taxon>
        <taxon>Brachycera</taxon>
        <taxon>Muscomorpha</taxon>
        <taxon>Ephydroidea</taxon>
        <taxon>Drosophilidae</taxon>
        <taxon>Drosophila</taxon>
    </lineage>
</organism>
<accession>A0AAD4JZR7</accession>
<evidence type="ECO:0000313" key="2">
    <source>
        <dbReference type="EMBL" id="KAH8370275.1"/>
    </source>
</evidence>
<evidence type="ECO:0000313" key="3">
    <source>
        <dbReference type="Proteomes" id="UP001200034"/>
    </source>
</evidence>
<proteinExistence type="predicted"/>
<dbReference type="SMART" id="SM00718">
    <property type="entry name" value="DM4_12"/>
    <property type="match status" value="1"/>
</dbReference>
<protein>
    <submittedName>
        <fullName evidence="2">Uncharacterized protein</fullName>
    </submittedName>
</protein>
<dbReference type="EMBL" id="JAJJHW010002585">
    <property type="protein sequence ID" value="KAH8370275.1"/>
    <property type="molecule type" value="Genomic_DNA"/>
</dbReference>
<dbReference type="InterPro" id="IPR006631">
    <property type="entry name" value="DM4_12"/>
</dbReference>
<dbReference type="PANTHER" id="PTHR21398">
    <property type="entry name" value="AGAP007094-PA"/>
    <property type="match status" value="1"/>
</dbReference>
<dbReference type="AlphaFoldDB" id="A0AAD4JZR7"/>
<reference evidence="2" key="1">
    <citation type="journal article" date="2021" name="Mol. Ecol. Resour.">
        <title>Phylogenomic analyses of the genus Drosophila reveals genomic signals of climate adaptation.</title>
        <authorList>
            <person name="Li F."/>
            <person name="Rane R.V."/>
            <person name="Luria V."/>
            <person name="Xiong Z."/>
            <person name="Chen J."/>
            <person name="Li Z."/>
            <person name="Catullo R.A."/>
            <person name="Griffin P.C."/>
            <person name="Schiffer M."/>
            <person name="Pearce S."/>
            <person name="Lee S.F."/>
            <person name="McElroy K."/>
            <person name="Stocker A."/>
            <person name="Shirriffs J."/>
            <person name="Cockerell F."/>
            <person name="Coppin C."/>
            <person name="Sgro C.M."/>
            <person name="Karger A."/>
            <person name="Cain J.W."/>
            <person name="Weber J.A."/>
            <person name="Santpere G."/>
            <person name="Kirschner M.W."/>
            <person name="Hoffmann A.A."/>
            <person name="Oakeshott J.G."/>
            <person name="Zhang G."/>
        </authorList>
    </citation>
    <scope>NUCLEOTIDE SEQUENCE</scope>
    <source>
        <strain evidence="2">BGI-SZ-2011g</strain>
    </source>
</reference>
<evidence type="ECO:0000256" key="1">
    <source>
        <dbReference type="SAM" id="SignalP"/>
    </source>
</evidence>
<dbReference type="Pfam" id="PF07841">
    <property type="entry name" value="DM4_12"/>
    <property type="match status" value="1"/>
</dbReference>
<feature type="chain" id="PRO_5041915621" evidence="1">
    <location>
        <begin position="21"/>
        <end position="210"/>
    </location>
</feature>